<proteinExistence type="predicted"/>
<gene>
    <name evidence="2" type="ORF">Acr_12g0009320</name>
</gene>
<dbReference type="AlphaFoldDB" id="A0A7J0FI86"/>
<evidence type="ECO:0000256" key="1">
    <source>
        <dbReference type="SAM" id="MobiDB-lite"/>
    </source>
</evidence>
<dbReference type="PANTHER" id="PTHR46774:SF3">
    <property type="entry name" value="CHROMATIN MODIFICATION-RELATED PROTEIN EAF1 A-RELATED"/>
    <property type="match status" value="1"/>
</dbReference>
<dbReference type="GO" id="GO:0035267">
    <property type="term" value="C:NuA4 histone acetyltransferase complex"/>
    <property type="evidence" value="ECO:0007669"/>
    <property type="project" value="InterPro"/>
</dbReference>
<accession>A0A7J0FI86</accession>
<dbReference type="EMBL" id="BJWL01000012">
    <property type="protein sequence ID" value="GFY98391.1"/>
    <property type="molecule type" value="Genomic_DNA"/>
</dbReference>
<dbReference type="Proteomes" id="UP000585474">
    <property type="component" value="Unassembled WGS sequence"/>
</dbReference>
<feature type="compositionally biased region" description="Polar residues" evidence="1">
    <location>
        <begin position="410"/>
        <end position="420"/>
    </location>
</feature>
<dbReference type="PANTHER" id="PTHR46774">
    <property type="entry name" value="CHROMATIN MODIFICATION-RELATED PROTEIN EAF1 A-RELATED"/>
    <property type="match status" value="1"/>
</dbReference>
<name>A0A7J0FI86_9ERIC</name>
<evidence type="ECO:0000313" key="2">
    <source>
        <dbReference type="EMBL" id="GFY98391.1"/>
    </source>
</evidence>
<protein>
    <submittedName>
        <fullName evidence="2">Uncharacterized protein</fullName>
    </submittedName>
</protein>
<organism evidence="2 3">
    <name type="scientific">Actinidia rufa</name>
    <dbReference type="NCBI Taxonomy" id="165716"/>
    <lineage>
        <taxon>Eukaryota</taxon>
        <taxon>Viridiplantae</taxon>
        <taxon>Streptophyta</taxon>
        <taxon>Embryophyta</taxon>
        <taxon>Tracheophyta</taxon>
        <taxon>Spermatophyta</taxon>
        <taxon>Magnoliopsida</taxon>
        <taxon>eudicotyledons</taxon>
        <taxon>Gunneridae</taxon>
        <taxon>Pentapetalae</taxon>
        <taxon>asterids</taxon>
        <taxon>Ericales</taxon>
        <taxon>Actinidiaceae</taxon>
        <taxon>Actinidia</taxon>
    </lineage>
</organism>
<evidence type="ECO:0000313" key="3">
    <source>
        <dbReference type="Proteomes" id="UP000585474"/>
    </source>
</evidence>
<reference evidence="2 3" key="1">
    <citation type="submission" date="2019-07" db="EMBL/GenBank/DDBJ databases">
        <title>De Novo Assembly of kiwifruit Actinidia rufa.</title>
        <authorList>
            <person name="Sugita-Konishi S."/>
            <person name="Sato K."/>
            <person name="Mori E."/>
            <person name="Abe Y."/>
            <person name="Kisaki G."/>
            <person name="Hamano K."/>
            <person name="Suezawa K."/>
            <person name="Otani M."/>
            <person name="Fukuda T."/>
            <person name="Manabe T."/>
            <person name="Gomi K."/>
            <person name="Tabuchi M."/>
            <person name="Akimitsu K."/>
            <person name="Kataoka I."/>
        </authorList>
    </citation>
    <scope>NUCLEOTIDE SEQUENCE [LARGE SCALE GENOMIC DNA]</scope>
    <source>
        <strain evidence="3">cv. Fuchu</strain>
    </source>
</reference>
<keyword evidence="3" id="KW-1185">Reference proteome</keyword>
<dbReference type="OrthoDB" id="1751230at2759"/>
<feature type="compositionally biased region" description="Low complexity" evidence="1">
    <location>
        <begin position="455"/>
        <end position="482"/>
    </location>
</feature>
<feature type="region of interest" description="Disordered" evidence="1">
    <location>
        <begin position="349"/>
        <end position="493"/>
    </location>
</feature>
<feature type="compositionally biased region" description="Polar residues" evidence="1">
    <location>
        <begin position="430"/>
        <end position="446"/>
    </location>
</feature>
<feature type="compositionally biased region" description="Polar residues" evidence="1">
    <location>
        <begin position="483"/>
        <end position="493"/>
    </location>
</feature>
<comment type="caution">
    <text evidence="2">The sequence shown here is derived from an EMBL/GenBank/DDBJ whole genome shotgun (WGS) entry which is preliminary data.</text>
</comment>
<sequence length="493" mass="53535">MAVRWSLGRLRTCGDGYGGGWERWTEERPVLFKGPKWKLVNTIRGLTQTQLGLTEAPNHHQPGVNHTRITPVSCLHQSQDSNTLQSIAVALPASWKAVAVFHRGETNWFVGRDAPTVDAPFYSLLKHIEISIDEYSFHILLLSGLSLWPTRRGCRGSTGAREQQSSEIYSKLANKALEDSILEEARIIEEKSEEPELHCPGNDISSTVHGYALRFLRYNTSHVPLGLAEALATPDRTSDFGTVEMSWEDHFTEGTVAYVLPASAANSSMQGSSNMALGNTFSSPSSPLNASVRDYAIAAQATSGPMLPPSHETVQASVMAAANHQKLQPHQKFVNQTQGPIQRVFQENRQLTSDPQSKSQVEQAQTDQQPVSNSPQISTTTAISQPSIDSTSGIPVVSSSNAQWKAPEQVSDSGVANPATQLARIGSPPLANSSGSEPMPTVSQGLGHTVGAPWQQQSRLQPLSTQQLLPPPQSQQQTQHLQAGNNNLSIRPE</sequence>
<dbReference type="InterPro" id="IPR044798">
    <property type="entry name" value="EAF1A/B"/>
</dbReference>
<feature type="compositionally biased region" description="Polar residues" evidence="1">
    <location>
        <begin position="349"/>
        <end position="403"/>
    </location>
</feature>